<protein>
    <submittedName>
        <fullName evidence="8">RNA polymerase sigma factor</fullName>
    </submittedName>
</protein>
<name>A0A9D1UUQ2_9MICC</name>
<keyword evidence="2" id="KW-0805">Transcription regulation</keyword>
<dbReference type="InterPro" id="IPR013324">
    <property type="entry name" value="RNA_pol_sigma_r3/r4-like"/>
</dbReference>
<accession>A0A9D1UUQ2</accession>
<evidence type="ECO:0000313" key="9">
    <source>
        <dbReference type="Proteomes" id="UP000824151"/>
    </source>
</evidence>
<feature type="domain" description="RNA polymerase sigma factor 70 region 4 type 2" evidence="7">
    <location>
        <begin position="116"/>
        <end position="168"/>
    </location>
</feature>
<keyword evidence="5" id="KW-0804">Transcription</keyword>
<comment type="caution">
    <text evidence="8">The sequence shown here is derived from an EMBL/GenBank/DDBJ whole genome shotgun (WGS) entry which is preliminary data.</text>
</comment>
<dbReference type="InterPro" id="IPR007627">
    <property type="entry name" value="RNA_pol_sigma70_r2"/>
</dbReference>
<dbReference type="InterPro" id="IPR013325">
    <property type="entry name" value="RNA_pol_sigma_r2"/>
</dbReference>
<dbReference type="EMBL" id="DXGD01000422">
    <property type="protein sequence ID" value="HIX00721.1"/>
    <property type="molecule type" value="Genomic_DNA"/>
</dbReference>
<dbReference type="SUPFAM" id="SSF88946">
    <property type="entry name" value="Sigma2 domain of RNA polymerase sigma factors"/>
    <property type="match status" value="1"/>
</dbReference>
<dbReference type="Proteomes" id="UP000824151">
    <property type="component" value="Unassembled WGS sequence"/>
</dbReference>
<evidence type="ECO:0000313" key="8">
    <source>
        <dbReference type="EMBL" id="HIX00721.1"/>
    </source>
</evidence>
<evidence type="ECO:0000256" key="4">
    <source>
        <dbReference type="ARBA" id="ARBA00023125"/>
    </source>
</evidence>
<evidence type="ECO:0000256" key="1">
    <source>
        <dbReference type="ARBA" id="ARBA00010641"/>
    </source>
</evidence>
<sequence>MNHSRRSRPGASDPAQETLDLASAYDLHGAELYGFCLNALRDPGAAEECVQEVFTRVWRARDRFDGARASLRTWLFAIARNVVKDAYRQQSRVPLPVETTHRGSEASVAEDPEQSLILLEALSALSAEHRQAILAIHVSGVSYAELAAVTDVPEATLRSRTFYGLRALRQELASEGGPS</sequence>
<evidence type="ECO:0000259" key="7">
    <source>
        <dbReference type="Pfam" id="PF08281"/>
    </source>
</evidence>
<evidence type="ECO:0000256" key="3">
    <source>
        <dbReference type="ARBA" id="ARBA00023082"/>
    </source>
</evidence>
<dbReference type="NCBIfam" id="TIGR02937">
    <property type="entry name" value="sigma70-ECF"/>
    <property type="match status" value="1"/>
</dbReference>
<dbReference type="SUPFAM" id="SSF88659">
    <property type="entry name" value="Sigma3 and sigma4 domains of RNA polymerase sigma factors"/>
    <property type="match status" value="1"/>
</dbReference>
<reference evidence="8" key="1">
    <citation type="journal article" date="2021" name="PeerJ">
        <title>Extensive microbial diversity within the chicken gut microbiome revealed by metagenomics and culture.</title>
        <authorList>
            <person name="Gilroy R."/>
            <person name="Ravi A."/>
            <person name="Getino M."/>
            <person name="Pursley I."/>
            <person name="Horton D.L."/>
            <person name="Alikhan N.F."/>
            <person name="Baker D."/>
            <person name="Gharbi K."/>
            <person name="Hall N."/>
            <person name="Watson M."/>
            <person name="Adriaenssens E.M."/>
            <person name="Foster-Nyarko E."/>
            <person name="Jarju S."/>
            <person name="Secka A."/>
            <person name="Antonio M."/>
            <person name="Oren A."/>
            <person name="Chaudhuri R.R."/>
            <person name="La Ragione R."/>
            <person name="Hildebrand F."/>
            <person name="Pallen M.J."/>
        </authorList>
    </citation>
    <scope>NUCLEOTIDE SEQUENCE</scope>
    <source>
        <strain evidence="8">ChiHejej3B27-3195</strain>
    </source>
</reference>
<evidence type="ECO:0000256" key="5">
    <source>
        <dbReference type="ARBA" id="ARBA00023163"/>
    </source>
</evidence>
<dbReference type="GO" id="GO:0003677">
    <property type="term" value="F:DNA binding"/>
    <property type="evidence" value="ECO:0007669"/>
    <property type="project" value="UniProtKB-KW"/>
</dbReference>
<feature type="domain" description="RNA polymerase sigma-70 region 2" evidence="6">
    <location>
        <begin position="25"/>
        <end position="92"/>
    </location>
</feature>
<dbReference type="Pfam" id="PF08281">
    <property type="entry name" value="Sigma70_r4_2"/>
    <property type="match status" value="1"/>
</dbReference>
<dbReference type="InterPro" id="IPR013249">
    <property type="entry name" value="RNA_pol_sigma70_r4_t2"/>
</dbReference>
<dbReference type="InterPro" id="IPR014284">
    <property type="entry name" value="RNA_pol_sigma-70_dom"/>
</dbReference>
<dbReference type="GO" id="GO:0006352">
    <property type="term" value="P:DNA-templated transcription initiation"/>
    <property type="evidence" value="ECO:0007669"/>
    <property type="project" value="InterPro"/>
</dbReference>
<dbReference type="Gene3D" id="1.10.10.10">
    <property type="entry name" value="Winged helix-like DNA-binding domain superfamily/Winged helix DNA-binding domain"/>
    <property type="match status" value="1"/>
</dbReference>
<proteinExistence type="inferred from homology"/>
<dbReference type="Pfam" id="PF04542">
    <property type="entry name" value="Sigma70_r2"/>
    <property type="match status" value="1"/>
</dbReference>
<evidence type="ECO:0000259" key="6">
    <source>
        <dbReference type="Pfam" id="PF04542"/>
    </source>
</evidence>
<reference evidence="8" key="2">
    <citation type="submission" date="2021-04" db="EMBL/GenBank/DDBJ databases">
        <authorList>
            <person name="Gilroy R."/>
        </authorList>
    </citation>
    <scope>NUCLEOTIDE SEQUENCE</scope>
    <source>
        <strain evidence="8">ChiHejej3B27-3195</strain>
    </source>
</reference>
<dbReference type="Gene3D" id="1.10.1740.10">
    <property type="match status" value="1"/>
</dbReference>
<evidence type="ECO:0000256" key="2">
    <source>
        <dbReference type="ARBA" id="ARBA00023015"/>
    </source>
</evidence>
<gene>
    <name evidence="8" type="ORF">H9871_11340</name>
</gene>
<organism evidence="8 9">
    <name type="scientific">Candidatus Nesterenkonia stercoripullorum</name>
    <dbReference type="NCBI Taxonomy" id="2838701"/>
    <lineage>
        <taxon>Bacteria</taxon>
        <taxon>Bacillati</taxon>
        <taxon>Actinomycetota</taxon>
        <taxon>Actinomycetes</taxon>
        <taxon>Micrococcales</taxon>
        <taxon>Micrococcaceae</taxon>
        <taxon>Nesterenkonia</taxon>
    </lineage>
</organism>
<keyword evidence="4" id="KW-0238">DNA-binding</keyword>
<keyword evidence="3" id="KW-0731">Sigma factor</keyword>
<comment type="similarity">
    <text evidence="1">Belongs to the sigma-70 factor family. ECF subfamily.</text>
</comment>
<dbReference type="PANTHER" id="PTHR43133:SF8">
    <property type="entry name" value="RNA POLYMERASE SIGMA FACTOR HI_1459-RELATED"/>
    <property type="match status" value="1"/>
</dbReference>
<dbReference type="InterPro" id="IPR039425">
    <property type="entry name" value="RNA_pol_sigma-70-like"/>
</dbReference>
<dbReference type="CDD" id="cd06171">
    <property type="entry name" value="Sigma70_r4"/>
    <property type="match status" value="1"/>
</dbReference>
<dbReference type="PANTHER" id="PTHR43133">
    <property type="entry name" value="RNA POLYMERASE ECF-TYPE SIGMA FACTO"/>
    <property type="match status" value="1"/>
</dbReference>
<dbReference type="AlphaFoldDB" id="A0A9D1UUQ2"/>
<dbReference type="GO" id="GO:0016987">
    <property type="term" value="F:sigma factor activity"/>
    <property type="evidence" value="ECO:0007669"/>
    <property type="project" value="UniProtKB-KW"/>
</dbReference>
<dbReference type="InterPro" id="IPR036388">
    <property type="entry name" value="WH-like_DNA-bd_sf"/>
</dbReference>